<keyword evidence="13" id="KW-1185">Reference proteome</keyword>
<evidence type="ECO:0000256" key="2">
    <source>
        <dbReference type="ARBA" id="ARBA00008164"/>
    </source>
</evidence>
<evidence type="ECO:0000256" key="7">
    <source>
        <dbReference type="ARBA" id="ARBA00023136"/>
    </source>
</evidence>
<evidence type="ECO:0000313" key="13">
    <source>
        <dbReference type="Proteomes" id="UP001177023"/>
    </source>
</evidence>
<dbReference type="Proteomes" id="UP001177023">
    <property type="component" value="Unassembled WGS sequence"/>
</dbReference>
<dbReference type="GO" id="GO:0031625">
    <property type="term" value="F:ubiquitin protein ligase binding"/>
    <property type="evidence" value="ECO:0007669"/>
    <property type="project" value="InterPro"/>
</dbReference>
<proteinExistence type="inferred from homology"/>
<feature type="region of interest" description="Disordered" evidence="9">
    <location>
        <begin position="375"/>
        <end position="443"/>
    </location>
</feature>
<dbReference type="SMART" id="SM00244">
    <property type="entry name" value="PHB"/>
    <property type="match status" value="1"/>
</dbReference>
<evidence type="ECO:0000259" key="11">
    <source>
        <dbReference type="SMART" id="SM00244"/>
    </source>
</evidence>
<dbReference type="InterPro" id="IPR001107">
    <property type="entry name" value="Band_7"/>
</dbReference>
<comment type="subcellular location">
    <subcellularLocation>
        <location evidence="1">Endoplasmic reticulum membrane</location>
        <topology evidence="1">Single-pass type II membrane protein</topology>
    </subcellularLocation>
</comment>
<dbReference type="PANTHER" id="PTHR15351:SF3">
    <property type="entry name" value="ERLIN"/>
    <property type="match status" value="1"/>
</dbReference>
<sequence>MDHHHEITHHPPEGLENPDLKDFSNIDFENGNIQRIHSTLRQIQENNASNTARPNRGVPINKTWIATGFATSALLFLVCCIIYSAIFHVQEGHVAVLFRGGALQNETLGPGYHLKMPIFTDAKLVQITIQTDEVSDVPCGTQGGVMIYFDRIEVINILNEDAVIDTVRRYTTDYDKPLIYQKVHHEINQFCSKHTIQEVYIDLFDKIDENLKSALQAELQILAPGLYVQSVRVTKPKIPAEVRQNYEQMEAEKTKLLVAVEHQKVVEKEAETDRKRAIIEAEKKAQVAAVEHKRFIAEKEMQKTVQKLEDEIHTAKEKANADAAFYNAQKQAEGNAKLLSPQFIELKKIDAIKENNKIYYGDSIPKAFAITSDQAVSGMQNSQKKREVTEDEEENQDSDDDKDAKAWVAQPAQNPVFNFKMPDIKGPKIPEVTMEPDGGFSIA</sequence>
<dbReference type="GO" id="GO:0005789">
    <property type="term" value="C:endoplasmic reticulum membrane"/>
    <property type="evidence" value="ECO:0007669"/>
    <property type="project" value="UniProtKB-SubCell"/>
</dbReference>
<evidence type="ECO:0000256" key="4">
    <source>
        <dbReference type="ARBA" id="ARBA00022824"/>
    </source>
</evidence>
<dbReference type="PANTHER" id="PTHR15351">
    <property type="entry name" value="ERLIN (ER LIPID RAFT ASSOCIATED PROTEIN) HOMOLOG"/>
    <property type="match status" value="1"/>
</dbReference>
<evidence type="ECO:0000256" key="9">
    <source>
        <dbReference type="SAM" id="MobiDB-lite"/>
    </source>
</evidence>
<accession>A0AA36DEU3</accession>
<dbReference type="CDD" id="cd03406">
    <property type="entry name" value="SPFH_like_u3"/>
    <property type="match status" value="1"/>
</dbReference>
<comment type="similarity">
    <text evidence="2">Belongs to the band 7/mec-2 family.</text>
</comment>
<evidence type="ECO:0000313" key="12">
    <source>
        <dbReference type="EMBL" id="CAJ0585175.1"/>
    </source>
</evidence>
<evidence type="ECO:0000256" key="1">
    <source>
        <dbReference type="ARBA" id="ARBA00004648"/>
    </source>
</evidence>
<keyword evidence="6 10" id="KW-1133">Transmembrane helix</keyword>
<keyword evidence="5" id="KW-0735">Signal-anchor</keyword>
<evidence type="ECO:0000256" key="6">
    <source>
        <dbReference type="ARBA" id="ARBA00022989"/>
    </source>
</evidence>
<dbReference type="GO" id="GO:0015485">
    <property type="term" value="F:cholesterol binding"/>
    <property type="evidence" value="ECO:0007669"/>
    <property type="project" value="TreeGrafter"/>
</dbReference>
<feature type="region of interest" description="Disordered" evidence="9">
    <location>
        <begin position="1"/>
        <end position="20"/>
    </location>
</feature>
<feature type="non-terminal residue" evidence="12">
    <location>
        <position position="443"/>
    </location>
</feature>
<feature type="domain" description="Band 7" evidence="11">
    <location>
        <begin position="84"/>
        <end position="250"/>
    </location>
</feature>
<gene>
    <name evidence="12" type="ORF">MSPICULIGERA_LOCUS23206</name>
</gene>
<dbReference type="SUPFAM" id="SSF117892">
    <property type="entry name" value="Band 7/SPFH domain"/>
    <property type="match status" value="1"/>
</dbReference>
<keyword evidence="7 10" id="KW-0472">Membrane</keyword>
<reference evidence="12" key="1">
    <citation type="submission" date="2023-06" db="EMBL/GenBank/DDBJ databases">
        <authorList>
            <person name="Delattre M."/>
        </authorList>
    </citation>
    <scope>NUCLEOTIDE SEQUENCE</scope>
    <source>
        <strain evidence="12">AF72</strain>
    </source>
</reference>
<dbReference type="GO" id="GO:0032933">
    <property type="term" value="P:SREBP signaling pathway"/>
    <property type="evidence" value="ECO:0007669"/>
    <property type="project" value="TreeGrafter"/>
</dbReference>
<dbReference type="AlphaFoldDB" id="A0AA36DEU3"/>
<dbReference type="EMBL" id="CATQJA010002702">
    <property type="protein sequence ID" value="CAJ0585175.1"/>
    <property type="molecule type" value="Genomic_DNA"/>
</dbReference>
<feature type="transmembrane region" description="Helical" evidence="10">
    <location>
        <begin position="63"/>
        <end position="86"/>
    </location>
</feature>
<evidence type="ECO:0000256" key="3">
    <source>
        <dbReference type="ARBA" id="ARBA00022692"/>
    </source>
</evidence>
<protein>
    <recommendedName>
        <fullName evidence="11">Band 7 domain-containing protein</fullName>
    </recommendedName>
</protein>
<dbReference type="InterPro" id="IPR033294">
    <property type="entry name" value="Erlin1/2"/>
</dbReference>
<evidence type="ECO:0000256" key="8">
    <source>
        <dbReference type="ARBA" id="ARBA00023180"/>
    </source>
</evidence>
<keyword evidence="8" id="KW-0325">Glycoprotein</keyword>
<dbReference type="Pfam" id="PF01145">
    <property type="entry name" value="Band_7"/>
    <property type="match status" value="1"/>
</dbReference>
<organism evidence="12 13">
    <name type="scientific">Mesorhabditis spiculigera</name>
    <dbReference type="NCBI Taxonomy" id="96644"/>
    <lineage>
        <taxon>Eukaryota</taxon>
        <taxon>Metazoa</taxon>
        <taxon>Ecdysozoa</taxon>
        <taxon>Nematoda</taxon>
        <taxon>Chromadorea</taxon>
        <taxon>Rhabditida</taxon>
        <taxon>Rhabditina</taxon>
        <taxon>Rhabditomorpha</taxon>
        <taxon>Rhabditoidea</taxon>
        <taxon>Rhabditidae</taxon>
        <taxon>Mesorhabditinae</taxon>
        <taxon>Mesorhabditis</taxon>
    </lineage>
</organism>
<feature type="compositionally biased region" description="Acidic residues" evidence="9">
    <location>
        <begin position="389"/>
        <end position="401"/>
    </location>
</feature>
<keyword evidence="4" id="KW-0256">Endoplasmic reticulum</keyword>
<keyword evidence="3 10" id="KW-0812">Transmembrane</keyword>
<evidence type="ECO:0000256" key="5">
    <source>
        <dbReference type="ARBA" id="ARBA00022968"/>
    </source>
</evidence>
<dbReference type="InterPro" id="IPR036013">
    <property type="entry name" value="Band_7/SPFH_dom_sf"/>
</dbReference>
<comment type="caution">
    <text evidence="12">The sequence shown here is derived from an EMBL/GenBank/DDBJ whole genome shotgun (WGS) entry which is preliminary data.</text>
</comment>
<evidence type="ECO:0000256" key="10">
    <source>
        <dbReference type="SAM" id="Phobius"/>
    </source>
</evidence>
<name>A0AA36DEU3_9BILA</name>